<dbReference type="AlphaFoldDB" id="A0A504U8I9"/>
<dbReference type="Proteomes" id="UP000316429">
    <property type="component" value="Unassembled WGS sequence"/>
</dbReference>
<comment type="caution">
    <text evidence="1">The sequence shown here is derived from an EMBL/GenBank/DDBJ whole genome shotgun (WGS) entry which is preliminary data.</text>
</comment>
<accession>A0A504U8I9</accession>
<evidence type="ECO:0000313" key="2">
    <source>
        <dbReference type="Proteomes" id="UP000316429"/>
    </source>
</evidence>
<dbReference type="RefSeq" id="WP_140826165.1">
    <property type="nucleotide sequence ID" value="NZ_VFYP01000001.1"/>
</dbReference>
<organism evidence="1 2">
    <name type="scientific">Rhizobium glycinendophyticum</name>
    <dbReference type="NCBI Taxonomy" id="2589807"/>
    <lineage>
        <taxon>Bacteria</taxon>
        <taxon>Pseudomonadati</taxon>
        <taxon>Pseudomonadota</taxon>
        <taxon>Alphaproteobacteria</taxon>
        <taxon>Hyphomicrobiales</taxon>
        <taxon>Rhizobiaceae</taxon>
        <taxon>Rhizobium/Agrobacterium group</taxon>
        <taxon>Rhizobium</taxon>
    </lineage>
</organism>
<reference evidence="1 2" key="1">
    <citation type="submission" date="2019-06" db="EMBL/GenBank/DDBJ databases">
        <title>Rhizobium sp. CL12 isolated from roots of soybean.</title>
        <authorList>
            <person name="Wang C."/>
        </authorList>
    </citation>
    <scope>NUCLEOTIDE SEQUENCE [LARGE SCALE GENOMIC DNA]</scope>
    <source>
        <strain evidence="1 2">CL12</strain>
    </source>
</reference>
<name>A0A504U8I9_9HYPH</name>
<protein>
    <submittedName>
        <fullName evidence="1">Uncharacterized protein</fullName>
    </submittedName>
</protein>
<proteinExistence type="predicted"/>
<gene>
    <name evidence="1" type="ORF">FJQ55_02595</name>
</gene>
<keyword evidence="2" id="KW-1185">Reference proteome</keyword>
<evidence type="ECO:0000313" key="1">
    <source>
        <dbReference type="EMBL" id="TPP09787.1"/>
    </source>
</evidence>
<dbReference type="OrthoDB" id="9879541at2"/>
<dbReference type="EMBL" id="VFYP01000001">
    <property type="protein sequence ID" value="TPP09787.1"/>
    <property type="molecule type" value="Genomic_DNA"/>
</dbReference>
<sequence>MPRRKHDPRTVYTVVFYDEAGEVVLSETRKAYGPEDVSFYAYHNMPLGAVRYEAFDEVLEVLQMTHDMTVSLRTLLKQHGVPSVFSP</sequence>